<proteinExistence type="predicted"/>
<dbReference type="Proteomes" id="UP000184038">
    <property type="component" value="Unassembled WGS sequence"/>
</dbReference>
<accession>A0A1M7GX12</accession>
<dbReference type="STRING" id="1120996.SAMN02746066_01177"/>
<protein>
    <submittedName>
        <fullName evidence="1">Uncharacterized protein</fullName>
    </submittedName>
</protein>
<name>A0A1M7GX12_9FIRM</name>
<reference evidence="1 2" key="1">
    <citation type="submission" date="2016-11" db="EMBL/GenBank/DDBJ databases">
        <authorList>
            <person name="Jaros S."/>
            <person name="Januszkiewicz K."/>
            <person name="Wedrychowicz H."/>
        </authorList>
    </citation>
    <scope>NUCLEOTIDE SEQUENCE [LARGE SCALE GENOMIC DNA]</scope>
    <source>
        <strain evidence="1 2">DSM 15930</strain>
    </source>
</reference>
<dbReference type="EMBL" id="FRCP01000007">
    <property type="protein sequence ID" value="SHM20942.1"/>
    <property type="molecule type" value="Genomic_DNA"/>
</dbReference>
<dbReference type="AlphaFoldDB" id="A0A1M7GX12"/>
<evidence type="ECO:0000313" key="2">
    <source>
        <dbReference type="Proteomes" id="UP000184038"/>
    </source>
</evidence>
<sequence length="55" mass="6504">MNDNMSQYINLEGFVKRDNSIRIIIPTRFIVEYEAIQSQGKGIVQELLEKYQLEK</sequence>
<gene>
    <name evidence="1" type="ORF">SAMN02746066_01177</name>
</gene>
<dbReference type="RefSeq" id="WP_170865443.1">
    <property type="nucleotide sequence ID" value="NZ_FRCP01000007.1"/>
</dbReference>
<keyword evidence="2" id="KW-1185">Reference proteome</keyword>
<organism evidence="1 2">
    <name type="scientific">Anaerosporobacter mobilis DSM 15930</name>
    <dbReference type="NCBI Taxonomy" id="1120996"/>
    <lineage>
        <taxon>Bacteria</taxon>
        <taxon>Bacillati</taxon>
        <taxon>Bacillota</taxon>
        <taxon>Clostridia</taxon>
        <taxon>Lachnospirales</taxon>
        <taxon>Lachnospiraceae</taxon>
        <taxon>Anaerosporobacter</taxon>
    </lineage>
</organism>
<evidence type="ECO:0000313" key="1">
    <source>
        <dbReference type="EMBL" id="SHM20942.1"/>
    </source>
</evidence>